<comment type="caution">
    <text evidence="1">The sequence shown here is derived from an EMBL/GenBank/DDBJ whole genome shotgun (WGS) entry which is preliminary data.</text>
</comment>
<protein>
    <submittedName>
        <fullName evidence="1">Uncharacterized protein</fullName>
    </submittedName>
</protein>
<reference evidence="1" key="1">
    <citation type="journal article" date="2019" name="Sci. Rep.">
        <title>Draft genome of Tanacetum cinerariifolium, the natural source of mosquito coil.</title>
        <authorList>
            <person name="Yamashiro T."/>
            <person name="Shiraishi A."/>
            <person name="Satake H."/>
            <person name="Nakayama K."/>
        </authorList>
    </citation>
    <scope>NUCLEOTIDE SEQUENCE</scope>
</reference>
<sequence length="70" mass="7188">MLRGSLAHHALSDGVSVSVPTVAPQLETSDEASPQLLSSLCAHPTSLAYDIKDAESAALGLQLVYAAGRV</sequence>
<name>A0A699Q9W4_TANCI</name>
<gene>
    <name evidence="1" type="ORF">Tci_836124</name>
</gene>
<proteinExistence type="predicted"/>
<organism evidence="1">
    <name type="scientific">Tanacetum cinerariifolium</name>
    <name type="common">Dalmatian daisy</name>
    <name type="synonym">Chrysanthemum cinerariifolium</name>
    <dbReference type="NCBI Taxonomy" id="118510"/>
    <lineage>
        <taxon>Eukaryota</taxon>
        <taxon>Viridiplantae</taxon>
        <taxon>Streptophyta</taxon>
        <taxon>Embryophyta</taxon>
        <taxon>Tracheophyta</taxon>
        <taxon>Spermatophyta</taxon>
        <taxon>Magnoliopsida</taxon>
        <taxon>eudicotyledons</taxon>
        <taxon>Gunneridae</taxon>
        <taxon>Pentapetalae</taxon>
        <taxon>asterids</taxon>
        <taxon>campanulids</taxon>
        <taxon>Asterales</taxon>
        <taxon>Asteraceae</taxon>
        <taxon>Asteroideae</taxon>
        <taxon>Anthemideae</taxon>
        <taxon>Anthemidinae</taxon>
        <taxon>Tanacetum</taxon>
    </lineage>
</organism>
<accession>A0A699Q9W4</accession>
<evidence type="ECO:0000313" key="1">
    <source>
        <dbReference type="EMBL" id="GFC64154.1"/>
    </source>
</evidence>
<dbReference type="AlphaFoldDB" id="A0A699Q9W4"/>
<dbReference type="EMBL" id="BKCJ011001096">
    <property type="protein sequence ID" value="GFC64154.1"/>
    <property type="molecule type" value="Genomic_DNA"/>
</dbReference>